<dbReference type="OrthoDB" id="9798632at2"/>
<organism evidence="1 2">
    <name type="scientific">marine gamma proteobacterium HTCC2143</name>
    <dbReference type="NCBI Taxonomy" id="247633"/>
    <lineage>
        <taxon>Bacteria</taxon>
        <taxon>Pseudomonadati</taxon>
        <taxon>Pseudomonadota</taxon>
        <taxon>Gammaproteobacteria</taxon>
        <taxon>Cellvibrionales</taxon>
        <taxon>Spongiibacteraceae</taxon>
        <taxon>BD1-7 clade</taxon>
    </lineage>
</organism>
<evidence type="ECO:0000313" key="1">
    <source>
        <dbReference type="EMBL" id="EAW31949.1"/>
    </source>
</evidence>
<dbReference type="SUPFAM" id="SSF51735">
    <property type="entry name" value="NAD(P)-binding Rossmann-fold domains"/>
    <property type="match status" value="1"/>
</dbReference>
<reference evidence="1 2" key="1">
    <citation type="journal article" date="2010" name="J. Bacteriol.">
        <title>Genome sequence of the oligotrophic marine Gammaproteobacterium HTCC2143, isolated from the Oregon Coast.</title>
        <authorList>
            <person name="Oh H.M."/>
            <person name="Kang I."/>
            <person name="Ferriera S."/>
            <person name="Giovannoni S.J."/>
            <person name="Cho J.C."/>
        </authorList>
    </citation>
    <scope>NUCLEOTIDE SEQUENCE [LARGE SCALE GENOMIC DNA]</scope>
    <source>
        <strain evidence="1 2">HTCC2143</strain>
    </source>
</reference>
<sequence>MKWLKIAALSVLALFVLLIVFYNVRGMLTLGSIEPEINPVRDIAANEVVLVTGATGSVGDGLLKAAIEDPNVSKIYALTRRSSERINAGVTSGKVIMLEQQDFTDFSNLKNELAEVNTVLWSLGVTSIGTEETLYKKIQLDFPIAFTKQWLAVRNIGPMAFHYVTGMGTEGDAGWAKVKRQAELELTAMAENTPLRTFHYRSAFVRPTAEQANAFHYFLEALFTPGSMVIPAKELGQCMLEISHRTNELANGTIIDNADSIAYANTYTTE</sequence>
<evidence type="ECO:0008006" key="3">
    <source>
        <dbReference type="Google" id="ProtNLM"/>
    </source>
</evidence>
<name>A0YBL9_9GAMM</name>
<keyword evidence="2" id="KW-1185">Reference proteome</keyword>
<dbReference type="EMBL" id="AAVT01000002">
    <property type="protein sequence ID" value="EAW31949.1"/>
    <property type="molecule type" value="Genomic_DNA"/>
</dbReference>
<accession>A0YBL9</accession>
<dbReference type="AlphaFoldDB" id="A0YBL9"/>
<dbReference type="InterPro" id="IPR036291">
    <property type="entry name" value="NAD(P)-bd_dom_sf"/>
</dbReference>
<proteinExistence type="predicted"/>
<dbReference type="Gene3D" id="3.40.50.720">
    <property type="entry name" value="NAD(P)-binding Rossmann-like Domain"/>
    <property type="match status" value="1"/>
</dbReference>
<dbReference type="Proteomes" id="UP000004931">
    <property type="component" value="Unassembled WGS sequence"/>
</dbReference>
<dbReference type="eggNOG" id="COG0702">
    <property type="taxonomic scope" value="Bacteria"/>
</dbReference>
<evidence type="ECO:0000313" key="2">
    <source>
        <dbReference type="Proteomes" id="UP000004931"/>
    </source>
</evidence>
<gene>
    <name evidence="1" type="ORF">GP2143_05845</name>
</gene>
<comment type="caution">
    <text evidence="1">The sequence shown here is derived from an EMBL/GenBank/DDBJ whole genome shotgun (WGS) entry which is preliminary data.</text>
</comment>
<dbReference type="PANTHER" id="PTHR14097:SF8">
    <property type="entry name" value="NAD(P)-BINDING DOMAIN-CONTAINING PROTEIN"/>
    <property type="match status" value="1"/>
</dbReference>
<protein>
    <recommendedName>
        <fullName evidence="3">NAD(P)-binding domain-containing protein</fullName>
    </recommendedName>
</protein>
<dbReference type="STRING" id="247633.GP2143_05845"/>
<dbReference type="PANTHER" id="PTHR14097">
    <property type="entry name" value="OXIDOREDUCTASE HTATIP2"/>
    <property type="match status" value="1"/>
</dbReference>